<evidence type="ECO:0000313" key="2">
    <source>
        <dbReference type="Proteomes" id="UP001153332"/>
    </source>
</evidence>
<dbReference type="Proteomes" id="UP001153332">
    <property type="component" value="Unassembled WGS sequence"/>
</dbReference>
<dbReference type="EMBL" id="JAPUUL010000998">
    <property type="protein sequence ID" value="KAJ8128667.1"/>
    <property type="molecule type" value="Genomic_DNA"/>
</dbReference>
<accession>A0ACC2JN44</accession>
<organism evidence="1 2">
    <name type="scientific">Lasiodiplodia mahajangana</name>
    <dbReference type="NCBI Taxonomy" id="1108764"/>
    <lineage>
        <taxon>Eukaryota</taxon>
        <taxon>Fungi</taxon>
        <taxon>Dikarya</taxon>
        <taxon>Ascomycota</taxon>
        <taxon>Pezizomycotina</taxon>
        <taxon>Dothideomycetes</taxon>
        <taxon>Dothideomycetes incertae sedis</taxon>
        <taxon>Botryosphaeriales</taxon>
        <taxon>Botryosphaeriaceae</taxon>
        <taxon>Lasiodiplodia</taxon>
    </lineage>
</organism>
<protein>
    <submittedName>
        <fullName evidence="1">Uncharacterized protein</fullName>
    </submittedName>
</protein>
<proteinExistence type="predicted"/>
<reference evidence="1" key="1">
    <citation type="submission" date="2022-12" db="EMBL/GenBank/DDBJ databases">
        <title>Genome Sequence of Lasiodiplodia mahajangana.</title>
        <authorList>
            <person name="Buettner E."/>
        </authorList>
    </citation>
    <scope>NUCLEOTIDE SEQUENCE</scope>
    <source>
        <strain evidence="1">VT137</strain>
    </source>
</reference>
<sequence length="481" mass="52088">MAAFSSNIESKVETLKEELRTDPNISRVKHYARVIPEKFPSAAKQYLLDKLPIAQWLPRYSPSWLVSDFMGGLTIGVMLIPQGLSYAKIATIPIEHGLYSSWLPAAIAVFLGTSKDLSTGPTSLMGLLTSEIVADLKSEYSPTDIAAAVAFFVGVYGLVIGLLGLGFLLDYISIPILTGFISATALTIGFGQVGSLVGLDNTPSTVFEIIGNVLRRLPKWDGPTSGIGFGTIVILFLLEKVGKKWGKRHFIIQYISSSRAIIVLVIFTLISYLVNKDRDELLWAISKVDTNGIATPKSHDSTLLTKVAARAIAPFVAASLEHQAVARAFGRKNHYTVDQTQEFNYLGVTNLVNSFFGAMPVGGAMSRTAVNSECNVRSPLNGVVTAGFILLTIYVFSPALYWLPKATLAAIIIMAVIHLFGPFILIYRYYRISIADYIAFNVAFVQSTVSHRPLAGLSSGLFSAQPSPRRRSQPTAASGAG</sequence>
<name>A0ACC2JN44_9PEZI</name>
<keyword evidence="2" id="KW-1185">Reference proteome</keyword>
<gene>
    <name evidence="1" type="ORF">O1611_g4969</name>
</gene>
<evidence type="ECO:0000313" key="1">
    <source>
        <dbReference type="EMBL" id="KAJ8128667.1"/>
    </source>
</evidence>
<comment type="caution">
    <text evidence="1">The sequence shown here is derived from an EMBL/GenBank/DDBJ whole genome shotgun (WGS) entry which is preliminary data.</text>
</comment>